<organism evidence="2 3">
    <name type="scientific">Nakamurella aerolata</name>
    <dbReference type="NCBI Taxonomy" id="1656892"/>
    <lineage>
        <taxon>Bacteria</taxon>
        <taxon>Bacillati</taxon>
        <taxon>Actinomycetota</taxon>
        <taxon>Actinomycetes</taxon>
        <taxon>Nakamurellales</taxon>
        <taxon>Nakamurellaceae</taxon>
        <taxon>Nakamurella</taxon>
    </lineage>
</organism>
<comment type="caution">
    <text evidence="2">The sequence shown here is derived from an EMBL/GenBank/DDBJ whole genome shotgun (WGS) entry which is preliminary data.</text>
</comment>
<feature type="transmembrane region" description="Helical" evidence="1">
    <location>
        <begin position="173"/>
        <end position="198"/>
    </location>
</feature>
<reference evidence="2 3" key="1">
    <citation type="submission" date="2020-05" db="EMBL/GenBank/DDBJ databases">
        <title>Nakamurella sp. DB0629 isolated from air conditioner.</title>
        <authorList>
            <person name="Kim D.H."/>
            <person name="Kim D.-U."/>
        </authorList>
    </citation>
    <scope>NUCLEOTIDE SEQUENCE [LARGE SCALE GENOMIC DNA]</scope>
    <source>
        <strain evidence="2 3">DB0629</strain>
    </source>
</reference>
<protein>
    <submittedName>
        <fullName evidence="2">ABC transporter permease</fullName>
    </submittedName>
</protein>
<gene>
    <name evidence="2" type="ORF">HKD39_01420</name>
</gene>
<dbReference type="RefSeq" id="WP_171198041.1">
    <property type="nucleotide sequence ID" value="NZ_JABEND010000001.1"/>
</dbReference>
<dbReference type="InterPro" id="IPR010390">
    <property type="entry name" value="ABC-2_transporter-like"/>
</dbReference>
<keyword evidence="1" id="KW-0812">Transmembrane</keyword>
<dbReference type="AlphaFoldDB" id="A0A849A7C3"/>
<keyword evidence="3" id="KW-1185">Reference proteome</keyword>
<accession>A0A849A7C3</accession>
<proteinExistence type="predicted"/>
<keyword evidence="1" id="KW-0472">Membrane</keyword>
<dbReference type="PANTHER" id="PTHR36833">
    <property type="entry name" value="SLR0610 PROTEIN-RELATED"/>
    <property type="match status" value="1"/>
</dbReference>
<dbReference type="PANTHER" id="PTHR36833:SF1">
    <property type="entry name" value="INTEGRAL MEMBRANE TRANSPORT PROTEIN"/>
    <property type="match status" value="1"/>
</dbReference>
<sequence length="296" mass="31739">MAETETRSNRDTGTALDSSIADGRGSLARPVPRWRTYLILMGAAWRDLRVHRVNLVLTALGSVAMQGTQLAFIGVLLGAFGAIAGWDVADVAFLYGLRLTAHGVCTINFGQHSASAWAVRNGEWDRYLLRPAGPLMQLLTRFVNPGTLGDLVLGSVILITAATRVDVHWTPWLVLYVVAAAIGGGLVEAGLQIGISGLDFRMGPTSRVKVTVDRVLTDFGAYPMTIFGTIGTWLLTVLLPLAFMAYLPAAVILGHTDDLLVPPIVAWLSPLAGPIILAGGIAFFTRMSRWYTSPGN</sequence>
<feature type="transmembrane region" description="Helical" evidence="1">
    <location>
        <begin position="70"/>
        <end position="89"/>
    </location>
</feature>
<evidence type="ECO:0000256" key="1">
    <source>
        <dbReference type="SAM" id="Phobius"/>
    </source>
</evidence>
<evidence type="ECO:0000313" key="3">
    <source>
        <dbReference type="Proteomes" id="UP000562984"/>
    </source>
</evidence>
<name>A0A849A7C3_9ACTN</name>
<dbReference type="Pfam" id="PF06182">
    <property type="entry name" value="ABC2_membrane_6"/>
    <property type="match status" value="1"/>
</dbReference>
<evidence type="ECO:0000313" key="2">
    <source>
        <dbReference type="EMBL" id="NNG34400.1"/>
    </source>
</evidence>
<dbReference type="EMBL" id="JABEND010000001">
    <property type="protein sequence ID" value="NNG34400.1"/>
    <property type="molecule type" value="Genomic_DNA"/>
</dbReference>
<feature type="transmembrane region" description="Helical" evidence="1">
    <location>
        <begin position="219"/>
        <end position="244"/>
    </location>
</feature>
<keyword evidence="1" id="KW-1133">Transmembrane helix</keyword>
<feature type="transmembrane region" description="Helical" evidence="1">
    <location>
        <begin position="264"/>
        <end position="284"/>
    </location>
</feature>
<dbReference type="Proteomes" id="UP000562984">
    <property type="component" value="Unassembled WGS sequence"/>
</dbReference>